<comment type="subcellular location">
    <subcellularLocation>
        <location evidence="1">Cell membrane</location>
        <topology evidence="1">Multi-pass membrane protein</topology>
    </subcellularLocation>
</comment>
<dbReference type="PANTHER" id="PTHR30250">
    <property type="entry name" value="PST FAMILY PREDICTED COLANIC ACID TRANSPORTER"/>
    <property type="match status" value="1"/>
</dbReference>
<keyword evidence="8" id="KW-1185">Reference proteome</keyword>
<dbReference type="Pfam" id="PF13440">
    <property type="entry name" value="Polysacc_synt_3"/>
    <property type="match status" value="1"/>
</dbReference>
<feature type="transmembrane region" description="Helical" evidence="6">
    <location>
        <begin position="38"/>
        <end position="60"/>
    </location>
</feature>
<proteinExistence type="predicted"/>
<dbReference type="STRING" id="28892.Metli_0145"/>
<evidence type="ECO:0000256" key="1">
    <source>
        <dbReference type="ARBA" id="ARBA00004651"/>
    </source>
</evidence>
<evidence type="ECO:0000256" key="6">
    <source>
        <dbReference type="SAM" id="Phobius"/>
    </source>
</evidence>
<evidence type="ECO:0000256" key="3">
    <source>
        <dbReference type="ARBA" id="ARBA00022692"/>
    </source>
</evidence>
<feature type="transmembrane region" description="Helical" evidence="6">
    <location>
        <begin position="179"/>
        <end position="197"/>
    </location>
</feature>
<reference evidence="7 8" key="1">
    <citation type="submission" date="2011-08" db="EMBL/GenBank/DDBJ databases">
        <title>The complete genome of Methanofollis liminatans DSM 4140.</title>
        <authorList>
            <consortium name="US DOE Joint Genome Institute (JGI-PGF)"/>
            <person name="Lucas S."/>
            <person name="Han J."/>
            <person name="Lapidus A."/>
            <person name="Bruce D."/>
            <person name="Goodwin L."/>
            <person name="Pitluck S."/>
            <person name="Peters L."/>
            <person name="Kyrpides N."/>
            <person name="Mavromatis K."/>
            <person name="Ivanova N."/>
            <person name="Mikhailova N."/>
            <person name="Lu M."/>
            <person name="Detter J.C."/>
            <person name="Tapia R."/>
            <person name="Han C."/>
            <person name="Land M."/>
            <person name="Hauser L."/>
            <person name="Markowitz V."/>
            <person name="Cheng J.-F."/>
            <person name="Hugenholtz P."/>
            <person name="Woyke T."/>
            <person name="Wu D."/>
            <person name="Spring S."/>
            <person name="Schuler E."/>
            <person name="Brambilla E."/>
            <person name="Klenk H.-P."/>
            <person name="Eisen J.A."/>
        </authorList>
    </citation>
    <scope>NUCLEOTIDE SEQUENCE [LARGE SCALE GENOMIC DNA]</scope>
    <source>
        <strain evidence="7 8">DSM 4140</strain>
    </source>
</reference>
<protein>
    <submittedName>
        <fullName evidence="7">Polysaccharide biosynthesis protein</fullName>
    </submittedName>
</protein>
<dbReference type="CDD" id="cd13128">
    <property type="entry name" value="MATE_Wzx_like"/>
    <property type="match status" value="1"/>
</dbReference>
<keyword evidence="5 6" id="KW-0472">Membrane</keyword>
<evidence type="ECO:0000313" key="8">
    <source>
        <dbReference type="Proteomes" id="UP000005095"/>
    </source>
</evidence>
<evidence type="ECO:0000256" key="2">
    <source>
        <dbReference type="ARBA" id="ARBA00022475"/>
    </source>
</evidence>
<feature type="transmembrane region" description="Helical" evidence="6">
    <location>
        <begin position="393"/>
        <end position="411"/>
    </location>
</feature>
<sequence>MQEAAGRSRAAPHSCEADTGGETIQEAKKFVFDVGWTFSGQVAALGLGFLLTVILGRWLGVAEYGLYALALILTTLVSMVACLGIPEAMVRYVAGSGGDREAVNASVTVGLINGAGLGVVFAGALFVSSDLLAALFSMPGLAGVIRIVSLSVPLFVVNNILLGVLNGMREMKAHSLRSLLRSLLLVGMNVLFLSAGWGVTGAALSVVVAEAGILLLMASVAGGRLQFSTRDYAAVSRRLLAFGSRVFLASILYSAMISTDTLMVGYYLDDADVGVYAMAIALSRSILLALPMAVSAVTFPAIAEYRSLGRTDAIEALMNRTVKYTLMILSVAGVLMICLAGEIIPVLIGPAFLPAVPPLTVLALAMIAFGPMAAIGAAVTAMDRPDLSSKTNLAVTGTNIAANAALIPVFGVMGAAIGTAGSFVLLGGMLVVVLKRVFGVGIDLAPYRQVIPAVLVLLGAFFLLRALVHPVPLTVLLVGLYCCFLYAAVLTGEERGVLRRVGALVAARVPGH</sequence>
<feature type="transmembrane region" description="Helical" evidence="6">
    <location>
        <begin position="246"/>
        <end position="268"/>
    </location>
</feature>
<keyword evidence="4 6" id="KW-1133">Transmembrane helix</keyword>
<feature type="transmembrane region" description="Helical" evidence="6">
    <location>
        <begin position="360"/>
        <end position="381"/>
    </location>
</feature>
<feature type="transmembrane region" description="Helical" evidence="6">
    <location>
        <begin position="66"/>
        <end position="90"/>
    </location>
</feature>
<keyword evidence="3 6" id="KW-0812">Transmembrane</keyword>
<evidence type="ECO:0000256" key="5">
    <source>
        <dbReference type="ARBA" id="ARBA00023136"/>
    </source>
</evidence>
<evidence type="ECO:0000256" key="4">
    <source>
        <dbReference type="ARBA" id="ARBA00022989"/>
    </source>
</evidence>
<feature type="transmembrane region" description="Helical" evidence="6">
    <location>
        <begin position="417"/>
        <end position="438"/>
    </location>
</feature>
<dbReference type="EMBL" id="CM001555">
    <property type="protein sequence ID" value="EJG06123.1"/>
    <property type="molecule type" value="Genomic_DNA"/>
</dbReference>
<feature type="transmembrane region" description="Helical" evidence="6">
    <location>
        <begin position="102"/>
        <end position="127"/>
    </location>
</feature>
<keyword evidence="2" id="KW-1003">Cell membrane</keyword>
<feature type="transmembrane region" description="Helical" evidence="6">
    <location>
        <begin position="324"/>
        <end position="348"/>
    </location>
</feature>
<evidence type="ECO:0000313" key="7">
    <source>
        <dbReference type="EMBL" id="EJG06123.1"/>
    </source>
</evidence>
<feature type="transmembrane region" description="Helical" evidence="6">
    <location>
        <begin position="203"/>
        <end position="225"/>
    </location>
</feature>
<organism evidence="7 8">
    <name type="scientific">Methanofollis liminatans DSM 4140</name>
    <dbReference type="NCBI Taxonomy" id="28892"/>
    <lineage>
        <taxon>Archaea</taxon>
        <taxon>Methanobacteriati</taxon>
        <taxon>Methanobacteriota</taxon>
        <taxon>Stenosarchaea group</taxon>
        <taxon>Methanomicrobia</taxon>
        <taxon>Methanomicrobiales</taxon>
        <taxon>Methanomicrobiaceae</taxon>
        <taxon>Methanofollis</taxon>
    </lineage>
</organism>
<feature type="transmembrane region" description="Helical" evidence="6">
    <location>
        <begin position="274"/>
        <end position="303"/>
    </location>
</feature>
<feature type="transmembrane region" description="Helical" evidence="6">
    <location>
        <begin position="450"/>
        <end position="467"/>
    </location>
</feature>
<dbReference type="Proteomes" id="UP000005095">
    <property type="component" value="Chromosome"/>
</dbReference>
<dbReference type="RefSeq" id="WP_004037123.1">
    <property type="nucleotide sequence ID" value="NZ_CM001555.1"/>
</dbReference>
<feature type="transmembrane region" description="Helical" evidence="6">
    <location>
        <begin position="473"/>
        <end position="490"/>
    </location>
</feature>
<dbReference type="HOGENOM" id="CLU_022017_5_4_2"/>
<feature type="transmembrane region" description="Helical" evidence="6">
    <location>
        <begin position="147"/>
        <end position="167"/>
    </location>
</feature>
<gene>
    <name evidence="7" type="ORF">Metli_0145</name>
</gene>
<dbReference type="PATRIC" id="fig|28892.9.peg.157"/>
<name>J1AMQ9_9EURY</name>
<dbReference type="GO" id="GO:0005886">
    <property type="term" value="C:plasma membrane"/>
    <property type="evidence" value="ECO:0007669"/>
    <property type="project" value="UniProtKB-SubCell"/>
</dbReference>
<dbReference type="AlphaFoldDB" id="J1AMQ9"/>
<accession>J1AMQ9</accession>
<dbReference type="OrthoDB" id="112053at2157"/>
<dbReference type="PANTHER" id="PTHR30250:SF11">
    <property type="entry name" value="O-ANTIGEN TRANSPORTER-RELATED"/>
    <property type="match status" value="1"/>
</dbReference>
<dbReference type="InterPro" id="IPR050833">
    <property type="entry name" value="Poly_Biosynth_Transport"/>
</dbReference>